<dbReference type="PANTHER" id="PTHR45138">
    <property type="entry name" value="REGULATORY COMPONENTS OF SENSORY TRANSDUCTION SYSTEM"/>
    <property type="match status" value="1"/>
</dbReference>
<evidence type="ECO:0000313" key="4">
    <source>
        <dbReference type="Proteomes" id="UP000005104"/>
    </source>
</evidence>
<dbReference type="GO" id="GO:1902201">
    <property type="term" value="P:negative regulation of bacterial-type flagellum-dependent cell motility"/>
    <property type="evidence" value="ECO:0007669"/>
    <property type="project" value="TreeGrafter"/>
</dbReference>
<reference evidence="3 4" key="1">
    <citation type="submission" date="2011-11" db="EMBL/GenBank/DDBJ databases">
        <title>The Noncontiguous Finished genome of Desulfosporosinus youngiae DSM 17734.</title>
        <authorList>
            <consortium name="US DOE Joint Genome Institute (JGI-PGF)"/>
            <person name="Lucas S."/>
            <person name="Han J."/>
            <person name="Lapidus A."/>
            <person name="Cheng J.-F."/>
            <person name="Goodwin L."/>
            <person name="Pitluck S."/>
            <person name="Peters L."/>
            <person name="Ovchinnikova G."/>
            <person name="Lu M."/>
            <person name="Land M.L."/>
            <person name="Hauser L."/>
            <person name="Pester M."/>
            <person name="Spring S."/>
            <person name="Ollivier B."/>
            <person name="Rattei T."/>
            <person name="Klenk H.-P."/>
            <person name="Wagner M."/>
            <person name="Loy A."/>
            <person name="Woyke T.J."/>
        </authorList>
    </citation>
    <scope>NUCLEOTIDE SEQUENCE [LARGE SCALE GENOMIC DNA]</scope>
    <source>
        <strain evidence="3 4">DSM 17734</strain>
    </source>
</reference>
<dbReference type="Gene3D" id="3.30.70.270">
    <property type="match status" value="1"/>
</dbReference>
<dbReference type="SMART" id="SM00267">
    <property type="entry name" value="GGDEF"/>
    <property type="match status" value="1"/>
</dbReference>
<dbReference type="Pfam" id="PF00990">
    <property type="entry name" value="GGDEF"/>
    <property type="match status" value="1"/>
</dbReference>
<keyword evidence="4" id="KW-1185">Reference proteome</keyword>
<dbReference type="InterPro" id="IPR043128">
    <property type="entry name" value="Rev_trsase/Diguanyl_cyclase"/>
</dbReference>
<feature type="transmembrane region" description="Helical" evidence="1">
    <location>
        <begin position="49"/>
        <end position="67"/>
    </location>
</feature>
<evidence type="ECO:0000313" key="3">
    <source>
        <dbReference type="EMBL" id="EHQ90579.1"/>
    </source>
</evidence>
<dbReference type="InterPro" id="IPR029787">
    <property type="entry name" value="Nucleotide_cyclase"/>
</dbReference>
<name>H5Y5J2_9FIRM</name>
<dbReference type="GO" id="GO:0005886">
    <property type="term" value="C:plasma membrane"/>
    <property type="evidence" value="ECO:0007669"/>
    <property type="project" value="TreeGrafter"/>
</dbReference>
<evidence type="ECO:0000259" key="2">
    <source>
        <dbReference type="PROSITE" id="PS50887"/>
    </source>
</evidence>
<dbReference type="HOGENOM" id="CLU_065976_0_0_9"/>
<dbReference type="RefSeq" id="WP_007785040.1">
    <property type="nucleotide sequence ID" value="NZ_CM001441.1"/>
</dbReference>
<dbReference type="CDD" id="cd01949">
    <property type="entry name" value="GGDEF"/>
    <property type="match status" value="1"/>
</dbReference>
<dbReference type="PANTHER" id="PTHR45138:SF24">
    <property type="entry name" value="DIGUANYLATE CYCLASE DGCC-RELATED"/>
    <property type="match status" value="1"/>
</dbReference>
<proteinExistence type="predicted"/>
<dbReference type="Proteomes" id="UP000005104">
    <property type="component" value="Chromosome"/>
</dbReference>
<feature type="transmembrane region" description="Helical" evidence="1">
    <location>
        <begin position="160"/>
        <end position="179"/>
    </location>
</feature>
<dbReference type="STRING" id="768710.DesyoDRAFT_3575"/>
<keyword evidence="1" id="KW-0472">Membrane</keyword>
<dbReference type="EMBL" id="CM001441">
    <property type="protein sequence ID" value="EHQ90579.1"/>
    <property type="molecule type" value="Genomic_DNA"/>
</dbReference>
<gene>
    <name evidence="3" type="ORF">DesyoDRAFT_3575</name>
</gene>
<accession>H5Y5J2</accession>
<evidence type="ECO:0000256" key="1">
    <source>
        <dbReference type="SAM" id="Phobius"/>
    </source>
</evidence>
<dbReference type="GO" id="GO:0052621">
    <property type="term" value="F:diguanylate cyclase activity"/>
    <property type="evidence" value="ECO:0007669"/>
    <property type="project" value="TreeGrafter"/>
</dbReference>
<feature type="domain" description="GGDEF" evidence="2">
    <location>
        <begin position="220"/>
        <end position="346"/>
    </location>
</feature>
<dbReference type="GO" id="GO:0043709">
    <property type="term" value="P:cell adhesion involved in single-species biofilm formation"/>
    <property type="evidence" value="ECO:0007669"/>
    <property type="project" value="TreeGrafter"/>
</dbReference>
<sequence>MLKENMHSEAGGSQPLDIRLSLYRTIIAAGAGLAIFSIVGNYIGGFPAIINYKWVFLFLICTIAFLFSKSPKYTSHMFGVFIFIIGCFLPFAFIDSGGSKNNAVGYIFLLLISITYLFSGWKRIFLVIMLITVFISLYMLEFCFPDLIPVYADSSQLIDSMFQIPLLISASFLILLRFAKEYERVNQKLVFFANYDELTGLCNRRMFNKAMEKAMECRDQPTYLVLLDLDHFKIINDNHGHHRGDEVLVELSGLLKQHFDLNRQVVSRWGGDEFAIIYSGPKDELVGLLDNVSALFYTYVKRYEESAGVSTSIVSFSDFESETEALIAADHLLYAVKNEKAQPIIN</sequence>
<organism evidence="3 4">
    <name type="scientific">Desulfosporosinus youngiae DSM 17734</name>
    <dbReference type="NCBI Taxonomy" id="768710"/>
    <lineage>
        <taxon>Bacteria</taxon>
        <taxon>Bacillati</taxon>
        <taxon>Bacillota</taxon>
        <taxon>Clostridia</taxon>
        <taxon>Eubacteriales</taxon>
        <taxon>Desulfitobacteriaceae</taxon>
        <taxon>Desulfosporosinus</taxon>
    </lineage>
</organism>
<protein>
    <submittedName>
        <fullName evidence="3">Diguanylate cyclase (GGDEF) domain-containing protein</fullName>
    </submittedName>
</protein>
<feature type="transmembrane region" description="Helical" evidence="1">
    <location>
        <begin position="103"/>
        <end position="119"/>
    </location>
</feature>
<dbReference type="OrthoDB" id="9804955at2"/>
<feature type="transmembrane region" description="Helical" evidence="1">
    <location>
        <begin position="21"/>
        <end position="43"/>
    </location>
</feature>
<dbReference type="SUPFAM" id="SSF55073">
    <property type="entry name" value="Nucleotide cyclase"/>
    <property type="match status" value="1"/>
</dbReference>
<keyword evidence="1" id="KW-1133">Transmembrane helix</keyword>
<feature type="transmembrane region" description="Helical" evidence="1">
    <location>
        <begin position="79"/>
        <end position="97"/>
    </location>
</feature>
<feature type="transmembrane region" description="Helical" evidence="1">
    <location>
        <begin position="124"/>
        <end position="140"/>
    </location>
</feature>
<dbReference type="InterPro" id="IPR000160">
    <property type="entry name" value="GGDEF_dom"/>
</dbReference>
<dbReference type="InterPro" id="IPR050469">
    <property type="entry name" value="Diguanylate_Cyclase"/>
</dbReference>
<dbReference type="PROSITE" id="PS50887">
    <property type="entry name" value="GGDEF"/>
    <property type="match status" value="1"/>
</dbReference>
<dbReference type="NCBIfam" id="TIGR00254">
    <property type="entry name" value="GGDEF"/>
    <property type="match status" value="1"/>
</dbReference>
<keyword evidence="1" id="KW-0812">Transmembrane</keyword>
<dbReference type="AlphaFoldDB" id="H5Y5J2"/>
<dbReference type="eggNOG" id="COG2199">
    <property type="taxonomic scope" value="Bacteria"/>
</dbReference>